<dbReference type="GO" id="GO:0003700">
    <property type="term" value="F:DNA-binding transcription factor activity"/>
    <property type="evidence" value="ECO:0007669"/>
    <property type="project" value="InterPro"/>
</dbReference>
<dbReference type="Proteomes" id="UP000779809">
    <property type="component" value="Unassembled WGS sequence"/>
</dbReference>
<proteinExistence type="predicted"/>
<dbReference type="GO" id="GO:0006950">
    <property type="term" value="P:response to stress"/>
    <property type="evidence" value="ECO:0007669"/>
    <property type="project" value="TreeGrafter"/>
</dbReference>
<evidence type="ECO:0000313" key="2">
    <source>
        <dbReference type="EMBL" id="MBI2678930.1"/>
    </source>
</evidence>
<dbReference type="InterPro" id="IPR039422">
    <property type="entry name" value="MarR/SlyA-like"/>
</dbReference>
<evidence type="ECO:0000313" key="3">
    <source>
        <dbReference type="Proteomes" id="UP000779809"/>
    </source>
</evidence>
<gene>
    <name evidence="2" type="ORF">HYX28_09120</name>
</gene>
<name>A0A932EPK6_9BACT</name>
<dbReference type="PROSITE" id="PS50995">
    <property type="entry name" value="HTH_MARR_2"/>
    <property type="match status" value="1"/>
</dbReference>
<dbReference type="PANTHER" id="PTHR33164:SF43">
    <property type="entry name" value="HTH-TYPE TRANSCRIPTIONAL REPRESSOR YETL"/>
    <property type="match status" value="1"/>
</dbReference>
<dbReference type="InterPro" id="IPR036390">
    <property type="entry name" value="WH_DNA-bd_sf"/>
</dbReference>
<dbReference type="SUPFAM" id="SSF46785">
    <property type="entry name" value="Winged helix' DNA-binding domain"/>
    <property type="match status" value="1"/>
</dbReference>
<dbReference type="Gene3D" id="1.10.10.10">
    <property type="entry name" value="Winged helix-like DNA-binding domain superfamily/Winged helix DNA-binding domain"/>
    <property type="match status" value="1"/>
</dbReference>
<dbReference type="InterPro" id="IPR036388">
    <property type="entry name" value="WH-like_DNA-bd_sf"/>
</dbReference>
<protein>
    <submittedName>
        <fullName evidence="2">MarR family transcriptional regulator</fullName>
    </submittedName>
</protein>
<dbReference type="PRINTS" id="PR00598">
    <property type="entry name" value="HTHMARR"/>
</dbReference>
<dbReference type="InterPro" id="IPR000835">
    <property type="entry name" value="HTH_MarR-typ"/>
</dbReference>
<dbReference type="PANTHER" id="PTHR33164">
    <property type="entry name" value="TRANSCRIPTIONAL REGULATOR, MARR FAMILY"/>
    <property type="match status" value="1"/>
</dbReference>
<dbReference type="SMART" id="SM00347">
    <property type="entry name" value="HTH_MARR"/>
    <property type="match status" value="1"/>
</dbReference>
<dbReference type="EMBL" id="JACPNR010000011">
    <property type="protein sequence ID" value="MBI2678930.1"/>
    <property type="molecule type" value="Genomic_DNA"/>
</dbReference>
<sequence length="134" mass="15530">MSEFRHQIRRFVRFSEGVAEGAGVEPQQHLLMLVIRGLPEGMKPSIRGLADRLLLKHHSVVELVDRSERMGLVRRVADKDDRRLVLVELTSKGDRLLQKIFVQNREKLRSQSRELSEALARLTREQKAGGRRRK</sequence>
<dbReference type="AlphaFoldDB" id="A0A932EPK6"/>
<reference evidence="2" key="1">
    <citation type="submission" date="2020-07" db="EMBL/GenBank/DDBJ databases">
        <title>Huge and variable diversity of episymbiotic CPR bacteria and DPANN archaea in groundwater ecosystems.</title>
        <authorList>
            <person name="He C.Y."/>
            <person name="Keren R."/>
            <person name="Whittaker M."/>
            <person name="Farag I.F."/>
            <person name="Doudna J."/>
            <person name="Cate J.H.D."/>
            <person name="Banfield J.F."/>
        </authorList>
    </citation>
    <scope>NUCLEOTIDE SEQUENCE</scope>
    <source>
        <strain evidence="2">NC_groundwater_580_Pr5_B-0.1um_64_19</strain>
    </source>
</reference>
<comment type="caution">
    <text evidence="2">The sequence shown here is derived from an EMBL/GenBank/DDBJ whole genome shotgun (WGS) entry which is preliminary data.</text>
</comment>
<organism evidence="2 3">
    <name type="scientific">Candidatus Korobacter versatilis</name>
    <dbReference type="NCBI Taxonomy" id="658062"/>
    <lineage>
        <taxon>Bacteria</taxon>
        <taxon>Pseudomonadati</taxon>
        <taxon>Acidobacteriota</taxon>
        <taxon>Terriglobia</taxon>
        <taxon>Terriglobales</taxon>
        <taxon>Candidatus Korobacteraceae</taxon>
        <taxon>Candidatus Korobacter</taxon>
    </lineage>
</organism>
<dbReference type="Pfam" id="PF12802">
    <property type="entry name" value="MarR_2"/>
    <property type="match status" value="1"/>
</dbReference>
<accession>A0A932EPK6</accession>
<evidence type="ECO:0000259" key="1">
    <source>
        <dbReference type="PROSITE" id="PS50995"/>
    </source>
</evidence>
<feature type="domain" description="HTH marR-type" evidence="1">
    <location>
        <begin position="1"/>
        <end position="134"/>
    </location>
</feature>